<gene>
    <name evidence="1" type="ORF">EZS26_001557</name>
</gene>
<name>A0A5M8P189_9BACT</name>
<evidence type="ECO:0000313" key="1">
    <source>
        <dbReference type="EMBL" id="KAA6302197.1"/>
    </source>
</evidence>
<organism evidence="1 2">
    <name type="scientific">Candidatus Ordinivivax streblomastigis</name>
    <dbReference type="NCBI Taxonomy" id="2540710"/>
    <lineage>
        <taxon>Bacteria</taxon>
        <taxon>Pseudomonadati</taxon>
        <taxon>Bacteroidota</taxon>
        <taxon>Bacteroidia</taxon>
        <taxon>Bacteroidales</taxon>
        <taxon>Candidatus Ordinivivax</taxon>
    </lineage>
</organism>
<evidence type="ECO:0000313" key="2">
    <source>
        <dbReference type="Proteomes" id="UP000324575"/>
    </source>
</evidence>
<dbReference type="AlphaFoldDB" id="A0A5M8P189"/>
<accession>A0A5M8P189</accession>
<sequence length="58" mass="6828">MYYDAEKVMPFPRRICYLKIMSSYEIACPVMSIRAVCIISKDVLQFQLTFPISQTFLK</sequence>
<protein>
    <submittedName>
        <fullName evidence="1">Uncharacterized protein</fullName>
    </submittedName>
</protein>
<comment type="caution">
    <text evidence="1">The sequence shown here is derived from an EMBL/GenBank/DDBJ whole genome shotgun (WGS) entry which is preliminary data.</text>
</comment>
<dbReference type="Proteomes" id="UP000324575">
    <property type="component" value="Unassembled WGS sequence"/>
</dbReference>
<dbReference type="EMBL" id="SNRX01000009">
    <property type="protein sequence ID" value="KAA6302197.1"/>
    <property type="molecule type" value="Genomic_DNA"/>
</dbReference>
<proteinExistence type="predicted"/>
<reference evidence="1 2" key="1">
    <citation type="submission" date="2019-03" db="EMBL/GenBank/DDBJ databases">
        <title>Single cell metagenomics reveals metabolic interactions within the superorganism composed of flagellate Streblomastix strix and complex community of Bacteroidetes bacteria on its surface.</title>
        <authorList>
            <person name="Treitli S.C."/>
            <person name="Kolisko M."/>
            <person name="Husnik F."/>
            <person name="Keeling P."/>
            <person name="Hampl V."/>
        </authorList>
    </citation>
    <scope>NUCLEOTIDE SEQUENCE [LARGE SCALE GENOMIC DNA]</scope>
    <source>
        <strain evidence="1">St1</strain>
    </source>
</reference>